<comment type="caution">
    <text evidence="1">The sequence shown here is derived from an EMBL/GenBank/DDBJ whole genome shotgun (WGS) entry which is preliminary data.</text>
</comment>
<proteinExistence type="predicted"/>
<dbReference type="EMBL" id="SUTG01000002">
    <property type="protein sequence ID" value="MBE6511667.1"/>
    <property type="molecule type" value="Genomic_DNA"/>
</dbReference>
<dbReference type="Proteomes" id="UP000732619">
    <property type="component" value="Unassembled WGS sequence"/>
</dbReference>
<accession>A0A8T3VLZ8</accession>
<protein>
    <submittedName>
        <fullName evidence="1">Uncharacterized protein</fullName>
    </submittedName>
</protein>
<evidence type="ECO:0000313" key="2">
    <source>
        <dbReference type="Proteomes" id="UP000732619"/>
    </source>
</evidence>
<sequence>MIDEIFEEYKKQENDNIILMTKHFGIDVKCLLYPNINNDFVVILDSVNLLNEKVDSFRIIDIFYEKIIKEGILLGIGFGKAHMIKKILEFPLSKSEILDMDLKEYHEYYPHFDENKSEFEKVDEDGIERLKVSVNDEPSQLEVEISAVAYISKIIDDNHKELKKILFEEFLDEFKIDRKKAKFTSNKKIRIDGENLRPKIKSRFFKEKRGKYKIKKIIEDYFEYMIDMGLDIGIRTGLRLVIEDIQKDIMPYEILGNLSETETMMYIQKEHSDYIYKKYDTKVSI</sequence>
<reference evidence="1" key="1">
    <citation type="submission" date="2019-04" db="EMBL/GenBank/DDBJ databases">
        <title>Evolution of Biomass-Degrading Anaerobic Consortia Revealed by Metagenomics.</title>
        <authorList>
            <person name="Peng X."/>
        </authorList>
    </citation>
    <scope>NUCLEOTIDE SEQUENCE</scope>
    <source>
        <strain evidence="1">SIG14</strain>
    </source>
</reference>
<dbReference type="AlphaFoldDB" id="A0A8T3VLZ8"/>
<name>A0A8T3VLZ8_METOL</name>
<gene>
    <name evidence="1" type="ORF">E7Z75_00750</name>
</gene>
<evidence type="ECO:0000313" key="1">
    <source>
        <dbReference type="EMBL" id="MBE6511667.1"/>
    </source>
</evidence>
<organism evidence="1 2">
    <name type="scientific">Methanobrevibacter olleyae</name>
    <dbReference type="NCBI Taxonomy" id="294671"/>
    <lineage>
        <taxon>Archaea</taxon>
        <taxon>Methanobacteriati</taxon>
        <taxon>Methanobacteriota</taxon>
        <taxon>Methanomada group</taxon>
        <taxon>Methanobacteria</taxon>
        <taxon>Methanobacteriales</taxon>
        <taxon>Methanobacteriaceae</taxon>
        <taxon>Methanobrevibacter</taxon>
    </lineage>
</organism>